<keyword evidence="2 6" id="KW-0808">Transferase</keyword>
<dbReference type="InterPro" id="IPR036477">
    <property type="entry name" value="Formyl_transf_N_sf"/>
</dbReference>
<feature type="site" description="Raises pKa of active site His" evidence="6">
    <location>
        <position position="145"/>
    </location>
</feature>
<keyword evidence="3 6" id="KW-0658">Purine biosynthesis</keyword>
<dbReference type="Gene3D" id="3.40.50.170">
    <property type="entry name" value="Formyl transferase, N-terminal domain"/>
    <property type="match status" value="1"/>
</dbReference>
<comment type="pathway">
    <text evidence="1 6">Purine metabolism; IMP biosynthesis via de novo pathway; N(2)-formyl-N(1)-(5-phospho-D-ribosyl)glycinamide from N(1)-(5-phospho-D-ribosyl)glycinamide (10-formyl THF route): step 1/1.</text>
</comment>
<dbReference type="NCBIfam" id="TIGR00639">
    <property type="entry name" value="PurN"/>
    <property type="match status" value="1"/>
</dbReference>
<dbReference type="GO" id="GO:0005829">
    <property type="term" value="C:cytosol"/>
    <property type="evidence" value="ECO:0007669"/>
    <property type="project" value="TreeGrafter"/>
</dbReference>
<dbReference type="EC" id="2.1.2.2" evidence="6"/>
<accession>A0A5C7FFE7</accession>
<feature type="domain" description="Formyl transferase N-terminal" evidence="7">
    <location>
        <begin position="3"/>
        <end position="182"/>
    </location>
</feature>
<dbReference type="PROSITE" id="PS00373">
    <property type="entry name" value="GART"/>
    <property type="match status" value="1"/>
</dbReference>
<dbReference type="CDD" id="cd08645">
    <property type="entry name" value="FMT_core_GART"/>
    <property type="match status" value="1"/>
</dbReference>
<protein>
    <recommendedName>
        <fullName evidence="6">Phosphoribosylglycinamide formyltransferase</fullName>
        <ecNumber evidence="6">2.1.2.2</ecNumber>
    </recommendedName>
    <alternativeName>
        <fullName evidence="6">5'-phosphoribosylglycinamide transformylase</fullName>
    </alternativeName>
    <alternativeName>
        <fullName evidence="6">GAR transformylase</fullName>
        <shortName evidence="6">GART</shortName>
    </alternativeName>
</protein>
<evidence type="ECO:0000256" key="4">
    <source>
        <dbReference type="ARBA" id="ARBA00038440"/>
    </source>
</evidence>
<dbReference type="KEGG" id="ahal:FTX54_004975"/>
<dbReference type="Proteomes" id="UP000321816">
    <property type="component" value="Chromosome"/>
</dbReference>
<keyword evidence="9" id="KW-1185">Reference proteome</keyword>
<comment type="function">
    <text evidence="6">Catalyzes the transfer of a formyl group from 10-formyltetrahydrofolate to 5-phospho-ribosyl-glycinamide (GAR), producing 5-phospho-ribosyl-N-formylglycinamide (FGAR) and tetrahydrofolate.</text>
</comment>
<comment type="similarity">
    <text evidence="4 6">Belongs to the GART family.</text>
</comment>
<feature type="active site" description="Proton donor" evidence="6">
    <location>
        <position position="109"/>
    </location>
</feature>
<dbReference type="SUPFAM" id="SSF53328">
    <property type="entry name" value="Formyltransferase"/>
    <property type="match status" value="1"/>
</dbReference>
<dbReference type="PANTHER" id="PTHR43369:SF2">
    <property type="entry name" value="PHOSPHORIBOSYLGLYCINAMIDE FORMYLTRANSFERASE"/>
    <property type="match status" value="1"/>
</dbReference>
<dbReference type="GO" id="GO:0006189">
    <property type="term" value="P:'de novo' IMP biosynthetic process"/>
    <property type="evidence" value="ECO:0007669"/>
    <property type="project" value="UniProtKB-UniRule"/>
</dbReference>
<feature type="binding site" evidence="6">
    <location>
        <begin position="90"/>
        <end position="93"/>
    </location>
    <ligand>
        <name>(6R)-10-formyltetrahydrofolate</name>
        <dbReference type="ChEBI" id="CHEBI:195366"/>
    </ligand>
</feature>
<name>A0A5C7FFE7_9BACI</name>
<reference evidence="8 9" key="1">
    <citation type="submission" date="2024-01" db="EMBL/GenBank/DDBJ databases">
        <title>Complete Genome Sequence of Alkalicoccus halolimnae BZ-SZ-XJ29T, a Moderately Halophilic Bacterium Isolated from a Salt Lake.</title>
        <authorList>
            <person name="Zhao B."/>
        </authorList>
    </citation>
    <scope>NUCLEOTIDE SEQUENCE [LARGE SCALE GENOMIC DNA]</scope>
    <source>
        <strain evidence="8 9">BZ-SZ-XJ29</strain>
    </source>
</reference>
<organism evidence="8 9">
    <name type="scientific">Alkalicoccus halolimnae</name>
    <dbReference type="NCBI Taxonomy" id="1667239"/>
    <lineage>
        <taxon>Bacteria</taxon>
        <taxon>Bacillati</taxon>
        <taxon>Bacillota</taxon>
        <taxon>Bacilli</taxon>
        <taxon>Bacillales</taxon>
        <taxon>Bacillaceae</taxon>
        <taxon>Alkalicoccus</taxon>
    </lineage>
</organism>
<dbReference type="HAMAP" id="MF_01930">
    <property type="entry name" value="PurN"/>
    <property type="match status" value="1"/>
</dbReference>
<evidence type="ECO:0000256" key="2">
    <source>
        <dbReference type="ARBA" id="ARBA00022679"/>
    </source>
</evidence>
<feature type="binding site" evidence="6">
    <location>
        <begin position="12"/>
        <end position="14"/>
    </location>
    <ligand>
        <name>N(1)-(5-phospho-beta-D-ribosyl)glycinamide</name>
        <dbReference type="ChEBI" id="CHEBI:143788"/>
    </ligand>
</feature>
<dbReference type="FunFam" id="3.40.50.170:FF:000007">
    <property type="entry name" value="Phosphoribosylglycinamide formyltransferase"/>
    <property type="match status" value="1"/>
</dbReference>
<evidence type="ECO:0000256" key="3">
    <source>
        <dbReference type="ARBA" id="ARBA00022755"/>
    </source>
</evidence>
<dbReference type="RefSeq" id="WP_147803166.1">
    <property type="nucleotide sequence ID" value="NZ_CP144914.1"/>
</dbReference>
<evidence type="ECO:0000313" key="9">
    <source>
        <dbReference type="Proteomes" id="UP000321816"/>
    </source>
</evidence>
<proteinExistence type="inferred from homology"/>
<dbReference type="PANTHER" id="PTHR43369">
    <property type="entry name" value="PHOSPHORIBOSYLGLYCINAMIDE FORMYLTRANSFERASE"/>
    <property type="match status" value="1"/>
</dbReference>
<evidence type="ECO:0000313" key="8">
    <source>
        <dbReference type="EMBL" id="WWD80918.1"/>
    </source>
</evidence>
<gene>
    <name evidence="6 8" type="primary">purN</name>
    <name evidence="8" type="ORF">FTX54_004975</name>
</gene>
<comment type="catalytic activity">
    <reaction evidence="5 6">
        <text>N(1)-(5-phospho-beta-D-ribosyl)glycinamide + (6R)-10-formyltetrahydrofolate = N(2)-formyl-N(1)-(5-phospho-beta-D-ribosyl)glycinamide + (6S)-5,6,7,8-tetrahydrofolate + H(+)</text>
        <dbReference type="Rhea" id="RHEA:15053"/>
        <dbReference type="ChEBI" id="CHEBI:15378"/>
        <dbReference type="ChEBI" id="CHEBI:57453"/>
        <dbReference type="ChEBI" id="CHEBI:143788"/>
        <dbReference type="ChEBI" id="CHEBI:147286"/>
        <dbReference type="ChEBI" id="CHEBI:195366"/>
        <dbReference type="EC" id="2.1.2.2"/>
    </reaction>
</comment>
<evidence type="ECO:0000259" key="7">
    <source>
        <dbReference type="Pfam" id="PF00551"/>
    </source>
</evidence>
<dbReference type="AlphaFoldDB" id="A0A5C7FFE7"/>
<dbReference type="InterPro" id="IPR004607">
    <property type="entry name" value="GART"/>
</dbReference>
<dbReference type="OrthoDB" id="9806170at2"/>
<evidence type="ECO:0000256" key="1">
    <source>
        <dbReference type="ARBA" id="ARBA00005054"/>
    </source>
</evidence>
<sequence length="195" mass="21240">MTNIAVFASGNGSNFQAVADACKNGTIAGDVVLVVCDKPGAFVEKRAEQAGVPLFSFSPKSYSSKAAFEMELVKKLHEQQADLIILAGYMRLIGENLLKAYEGRILNIHPSLLPAFPGLDAIGQALEAEVKVTGVTVHLVDEGMDTGPILAQKPVTIDTEDKRTDVEAKIRQIEHTLYPQTVQYWIEAYKGVEKH</sequence>
<feature type="binding site" evidence="6">
    <location>
        <position position="65"/>
    </location>
    <ligand>
        <name>(6R)-10-formyltetrahydrofolate</name>
        <dbReference type="ChEBI" id="CHEBI:195366"/>
    </ligand>
</feature>
<dbReference type="InterPro" id="IPR001555">
    <property type="entry name" value="GART_AS"/>
</dbReference>
<evidence type="ECO:0000256" key="5">
    <source>
        <dbReference type="ARBA" id="ARBA00047664"/>
    </source>
</evidence>
<evidence type="ECO:0000256" key="6">
    <source>
        <dbReference type="HAMAP-Rule" id="MF_01930"/>
    </source>
</evidence>
<dbReference type="EMBL" id="CP144914">
    <property type="protein sequence ID" value="WWD80918.1"/>
    <property type="molecule type" value="Genomic_DNA"/>
</dbReference>
<feature type="binding site" evidence="6">
    <location>
        <position position="107"/>
    </location>
    <ligand>
        <name>(6R)-10-formyltetrahydrofolate</name>
        <dbReference type="ChEBI" id="CHEBI:195366"/>
    </ligand>
</feature>
<dbReference type="GO" id="GO:0004644">
    <property type="term" value="F:phosphoribosylglycinamide formyltransferase activity"/>
    <property type="evidence" value="ECO:0007669"/>
    <property type="project" value="UniProtKB-UniRule"/>
</dbReference>
<dbReference type="InterPro" id="IPR002376">
    <property type="entry name" value="Formyl_transf_N"/>
</dbReference>
<dbReference type="Pfam" id="PF00551">
    <property type="entry name" value="Formyl_trans_N"/>
    <property type="match status" value="1"/>
</dbReference>